<feature type="transmembrane region" description="Helical" evidence="7">
    <location>
        <begin position="217"/>
        <end position="238"/>
    </location>
</feature>
<evidence type="ECO:0000313" key="11">
    <source>
        <dbReference type="EMBL" id="OGE53612.1"/>
    </source>
</evidence>
<evidence type="ECO:0000256" key="3">
    <source>
        <dbReference type="ARBA" id="ARBA00022692"/>
    </source>
</evidence>
<reference evidence="11 12" key="1">
    <citation type="journal article" date="2016" name="Sci. Rep.">
        <title>Penicillium arizonense, a new, genome sequenced fungal species, reveals a high chemical diversity in secreted metabolites.</title>
        <authorList>
            <person name="Grijseels S."/>
            <person name="Nielsen J.C."/>
            <person name="Randelovic M."/>
            <person name="Nielsen J."/>
            <person name="Nielsen K.F."/>
            <person name="Workman M."/>
            <person name="Frisvad J.C."/>
        </authorList>
    </citation>
    <scope>NUCLEOTIDE SEQUENCE [LARGE SCALE GENOMIC DNA]</scope>
    <source>
        <strain evidence="11 12">CBS 141311</strain>
    </source>
</reference>
<keyword evidence="3 7" id="KW-0812">Transmembrane</keyword>
<evidence type="ECO:0000256" key="6">
    <source>
        <dbReference type="ARBA" id="ARBA00023136"/>
    </source>
</evidence>
<evidence type="ECO:0000313" key="12">
    <source>
        <dbReference type="Proteomes" id="UP000177622"/>
    </source>
</evidence>
<dbReference type="GeneID" id="34575930"/>
<sequence>MARHAFAWLWAVPVLAQLQSFHPPGHDEITYSINVPEKTAQSGSGSIYFQMNSTRQVQWFALGQGTGMAGANIFVTSTSGNNVTVSPRSGIAEVEPSYNKDARITILNGSGVHDGVITANIRCDTCLKWDGGTENVNSSSSPWIWAVKFGDSLESTSVSETITQHDDQGVVSIDMKKATGGSSENPFAQLAQVSVSSADPSSSSFADMINQKQTAHAVLMILAFVVMFPGFALGLHLFPAKWTVNLHGPSQLFALAVAIAGLGVGVSMARDLSLFHHHHPIIGMVVVACLVVFQPAMGVLQHRFFRRTGGKGIFAYTHRWFGRLLIILGIINAGLGFQLAHGPLGAVIAASVVAVVIALGYVAVVWLGQRPGKRSRG</sequence>
<name>A0A1F5LK68_PENAI</name>
<dbReference type="Pfam" id="PF16010">
    <property type="entry name" value="CDH-cyt"/>
    <property type="match status" value="1"/>
</dbReference>
<organism evidence="11 12">
    <name type="scientific">Penicillium arizonense</name>
    <dbReference type="NCBI Taxonomy" id="1835702"/>
    <lineage>
        <taxon>Eukaryota</taxon>
        <taxon>Fungi</taxon>
        <taxon>Dikarya</taxon>
        <taxon>Ascomycota</taxon>
        <taxon>Pezizomycotina</taxon>
        <taxon>Eurotiomycetes</taxon>
        <taxon>Eurotiomycetidae</taxon>
        <taxon>Eurotiales</taxon>
        <taxon>Aspergillaceae</taxon>
        <taxon>Penicillium</taxon>
    </lineage>
</organism>
<feature type="domain" description="DOMON" evidence="9">
    <location>
        <begin position="59"/>
        <end position="148"/>
    </location>
</feature>
<evidence type="ECO:0000259" key="9">
    <source>
        <dbReference type="SMART" id="SM00664"/>
    </source>
</evidence>
<evidence type="ECO:0000256" key="2">
    <source>
        <dbReference type="ARBA" id="ARBA00022448"/>
    </source>
</evidence>
<feature type="transmembrane region" description="Helical" evidence="7">
    <location>
        <begin position="346"/>
        <end position="367"/>
    </location>
</feature>
<keyword evidence="8" id="KW-0732">Signal</keyword>
<dbReference type="SMART" id="SM00664">
    <property type="entry name" value="DoH"/>
    <property type="match status" value="1"/>
</dbReference>
<dbReference type="PANTHER" id="PTHR47797">
    <property type="entry name" value="DEHYDROGENASE, PUTATIVE (AFU_ORTHOLOGUE AFUA_8G05805)-RELATED"/>
    <property type="match status" value="1"/>
</dbReference>
<evidence type="ECO:0000259" key="10">
    <source>
        <dbReference type="SMART" id="SM00665"/>
    </source>
</evidence>
<dbReference type="InterPro" id="IPR006593">
    <property type="entry name" value="Cyt_b561/ferric_Rdtase_TM"/>
</dbReference>
<dbReference type="CDD" id="cd09630">
    <property type="entry name" value="CDH_like_cytochrome"/>
    <property type="match status" value="1"/>
</dbReference>
<evidence type="ECO:0008006" key="13">
    <source>
        <dbReference type="Google" id="ProtNLM"/>
    </source>
</evidence>
<feature type="transmembrane region" description="Helical" evidence="7">
    <location>
        <begin position="320"/>
        <end position="340"/>
    </location>
</feature>
<dbReference type="AlphaFoldDB" id="A0A1F5LK68"/>
<dbReference type="InterPro" id="IPR005018">
    <property type="entry name" value="DOMON_domain"/>
</dbReference>
<keyword evidence="6 7" id="KW-0472">Membrane</keyword>
<feature type="chain" id="PRO_5009519658" description="DOMON domain-containing protein" evidence="8">
    <location>
        <begin position="17"/>
        <end position="377"/>
    </location>
</feature>
<dbReference type="STRING" id="1835702.A0A1F5LK68"/>
<gene>
    <name evidence="11" type="ORF">PENARI_c007G10991</name>
</gene>
<evidence type="ECO:0000256" key="5">
    <source>
        <dbReference type="ARBA" id="ARBA00022989"/>
    </source>
</evidence>
<dbReference type="RefSeq" id="XP_022489050.1">
    <property type="nucleotide sequence ID" value="XM_022631196.1"/>
</dbReference>
<dbReference type="SUPFAM" id="SSF49344">
    <property type="entry name" value="CBD9-like"/>
    <property type="match status" value="1"/>
</dbReference>
<proteinExistence type="predicted"/>
<evidence type="ECO:0000256" key="4">
    <source>
        <dbReference type="ARBA" id="ARBA00022982"/>
    </source>
</evidence>
<evidence type="ECO:0000256" key="1">
    <source>
        <dbReference type="ARBA" id="ARBA00004370"/>
    </source>
</evidence>
<evidence type="ECO:0000256" key="7">
    <source>
        <dbReference type="SAM" id="Phobius"/>
    </source>
</evidence>
<keyword evidence="12" id="KW-1185">Reference proteome</keyword>
<dbReference type="GO" id="GO:0016020">
    <property type="term" value="C:membrane"/>
    <property type="evidence" value="ECO:0007669"/>
    <property type="project" value="UniProtKB-SubCell"/>
</dbReference>
<comment type="subcellular location">
    <subcellularLocation>
        <location evidence="1">Membrane</location>
    </subcellularLocation>
</comment>
<feature type="transmembrane region" description="Helical" evidence="7">
    <location>
        <begin position="250"/>
        <end position="269"/>
    </location>
</feature>
<dbReference type="SMART" id="SM00665">
    <property type="entry name" value="B561"/>
    <property type="match status" value="1"/>
</dbReference>
<dbReference type="Gene3D" id="1.20.120.1770">
    <property type="match status" value="1"/>
</dbReference>
<feature type="domain" description="Cytochrome b561" evidence="10">
    <location>
        <begin position="215"/>
        <end position="337"/>
    </location>
</feature>
<dbReference type="InterPro" id="IPR015920">
    <property type="entry name" value="Cellobiose_DH-like_cyt"/>
</dbReference>
<evidence type="ECO:0000256" key="8">
    <source>
        <dbReference type="SAM" id="SignalP"/>
    </source>
</evidence>
<feature type="signal peptide" evidence="8">
    <location>
        <begin position="1"/>
        <end position="16"/>
    </location>
</feature>
<dbReference type="EMBL" id="LXJU01000007">
    <property type="protein sequence ID" value="OGE53612.1"/>
    <property type="molecule type" value="Genomic_DNA"/>
</dbReference>
<keyword evidence="5 7" id="KW-1133">Transmembrane helix</keyword>
<dbReference type="OrthoDB" id="19261at2759"/>
<feature type="transmembrane region" description="Helical" evidence="7">
    <location>
        <begin position="281"/>
        <end position="300"/>
    </location>
</feature>
<dbReference type="Proteomes" id="UP000177622">
    <property type="component" value="Unassembled WGS sequence"/>
</dbReference>
<keyword evidence="4" id="KW-0249">Electron transport</keyword>
<comment type="caution">
    <text evidence="11">The sequence shown here is derived from an EMBL/GenBank/DDBJ whole genome shotgun (WGS) entry which is preliminary data.</text>
</comment>
<dbReference type="CDD" id="cd08760">
    <property type="entry name" value="Cyt_b561_FRRS1_like"/>
    <property type="match status" value="1"/>
</dbReference>
<accession>A0A1F5LK68</accession>
<dbReference type="PANTHER" id="PTHR47797:SF1">
    <property type="entry name" value="CYTOCHROME B561 DOMAIN-CONTAINING PROTEIN-RELATED"/>
    <property type="match status" value="1"/>
</dbReference>
<keyword evidence="2" id="KW-0813">Transport</keyword>
<dbReference type="Gene3D" id="2.60.40.1210">
    <property type="entry name" value="Cellobiose dehydrogenase, cytochrome domain"/>
    <property type="match status" value="1"/>
</dbReference>
<protein>
    <recommendedName>
        <fullName evidence="13">DOMON domain-containing protein</fullName>
    </recommendedName>
</protein>